<feature type="chain" id="PRO_5046637269" description="Fibronectin type-III domain-containing protein" evidence="1">
    <location>
        <begin position="21"/>
        <end position="235"/>
    </location>
</feature>
<organism evidence="2 3">
    <name type="scientific">Hyunsoonleella rubra</name>
    <dbReference type="NCBI Taxonomy" id="1737062"/>
    <lineage>
        <taxon>Bacteria</taxon>
        <taxon>Pseudomonadati</taxon>
        <taxon>Bacteroidota</taxon>
        <taxon>Flavobacteriia</taxon>
        <taxon>Flavobacteriales</taxon>
        <taxon>Flavobacteriaceae</taxon>
    </lineage>
</organism>
<dbReference type="EMBL" id="JBHULY010000005">
    <property type="protein sequence ID" value="MFD2725187.1"/>
    <property type="molecule type" value="Genomic_DNA"/>
</dbReference>
<accession>A0ABW5T7G5</accession>
<dbReference type="InterPro" id="IPR013783">
    <property type="entry name" value="Ig-like_fold"/>
</dbReference>
<dbReference type="Proteomes" id="UP001597476">
    <property type="component" value="Unassembled WGS sequence"/>
</dbReference>
<dbReference type="InterPro" id="IPR036116">
    <property type="entry name" value="FN3_sf"/>
</dbReference>
<proteinExistence type="predicted"/>
<dbReference type="Gene3D" id="2.60.40.10">
    <property type="entry name" value="Immunoglobulins"/>
    <property type="match status" value="2"/>
</dbReference>
<evidence type="ECO:0008006" key="4">
    <source>
        <dbReference type="Google" id="ProtNLM"/>
    </source>
</evidence>
<feature type="signal peptide" evidence="1">
    <location>
        <begin position="1"/>
        <end position="20"/>
    </location>
</feature>
<dbReference type="RefSeq" id="WP_380288919.1">
    <property type="nucleotide sequence ID" value="NZ_JBHULY010000005.1"/>
</dbReference>
<keyword evidence="3" id="KW-1185">Reference proteome</keyword>
<protein>
    <recommendedName>
        <fullName evidence="4">Fibronectin type-III domain-containing protein</fullName>
    </recommendedName>
</protein>
<dbReference type="PROSITE" id="PS51257">
    <property type="entry name" value="PROKAR_LIPOPROTEIN"/>
    <property type="match status" value="1"/>
</dbReference>
<name>A0ABW5T7G5_9FLAO</name>
<evidence type="ECO:0000313" key="3">
    <source>
        <dbReference type="Proteomes" id="UP001597476"/>
    </source>
</evidence>
<evidence type="ECO:0000313" key="2">
    <source>
        <dbReference type="EMBL" id="MFD2725187.1"/>
    </source>
</evidence>
<evidence type="ECO:0000256" key="1">
    <source>
        <dbReference type="SAM" id="SignalP"/>
    </source>
</evidence>
<keyword evidence="1" id="KW-0732">Signal</keyword>
<comment type="caution">
    <text evidence="2">The sequence shown here is derived from an EMBL/GenBank/DDBJ whole genome shotgun (WGS) entry which is preliminary data.</text>
</comment>
<sequence>MKKILYILVLFALVSTSCSSGGGDDSGNGGEVSDSKPSAPALVFPSQNQLCTTNVLNFEWQASSNEDGSSVIYILEIAKDNQFANKVVDEVLTSLSKTITLEKGFAYYWRVKARSTKSIESDYSPTAQFYTEEVPGSNHLPFAPEIISPFLGQVLDGGTASITLEWSASDVDKDPLTFDVYFGKDKDALNLVAENTNAKMFEASLDTTDTTYYWKIVVKDDKGASVTGPLWYFKL</sequence>
<gene>
    <name evidence="2" type="ORF">ACFSR8_03105</name>
</gene>
<reference evidence="3" key="1">
    <citation type="journal article" date="2019" name="Int. J. Syst. Evol. Microbiol.">
        <title>The Global Catalogue of Microorganisms (GCM) 10K type strain sequencing project: providing services to taxonomists for standard genome sequencing and annotation.</title>
        <authorList>
            <consortium name="The Broad Institute Genomics Platform"/>
            <consortium name="The Broad Institute Genome Sequencing Center for Infectious Disease"/>
            <person name="Wu L."/>
            <person name="Ma J."/>
        </authorList>
    </citation>
    <scope>NUCLEOTIDE SEQUENCE [LARGE SCALE GENOMIC DNA]</scope>
    <source>
        <strain evidence="3">KCTC 42398</strain>
    </source>
</reference>
<dbReference type="SUPFAM" id="SSF49265">
    <property type="entry name" value="Fibronectin type III"/>
    <property type="match status" value="1"/>
</dbReference>